<organism evidence="1 2">
    <name type="scientific">Lineolata rhizophorae</name>
    <dbReference type="NCBI Taxonomy" id="578093"/>
    <lineage>
        <taxon>Eukaryota</taxon>
        <taxon>Fungi</taxon>
        <taxon>Dikarya</taxon>
        <taxon>Ascomycota</taxon>
        <taxon>Pezizomycotina</taxon>
        <taxon>Dothideomycetes</taxon>
        <taxon>Dothideomycetes incertae sedis</taxon>
        <taxon>Lineolatales</taxon>
        <taxon>Lineolataceae</taxon>
        <taxon>Lineolata</taxon>
    </lineage>
</organism>
<evidence type="ECO:0000313" key="1">
    <source>
        <dbReference type="EMBL" id="KAF2458753.1"/>
    </source>
</evidence>
<keyword evidence="2" id="KW-1185">Reference proteome</keyword>
<sequence>MPLSPCATIITGALIAGLRNLGPKVCRPFPGICSPQPDAYPIGTAPLPIPPCSRILL</sequence>
<proteinExistence type="predicted"/>
<accession>A0A6A6P5N9</accession>
<protein>
    <submittedName>
        <fullName evidence="1">Uncharacterized protein</fullName>
    </submittedName>
</protein>
<gene>
    <name evidence="1" type="ORF">BDY21DRAFT_211262</name>
</gene>
<dbReference type="Proteomes" id="UP000799766">
    <property type="component" value="Unassembled WGS sequence"/>
</dbReference>
<evidence type="ECO:0000313" key="2">
    <source>
        <dbReference type="Proteomes" id="UP000799766"/>
    </source>
</evidence>
<name>A0A6A6P5N9_9PEZI</name>
<dbReference type="EMBL" id="MU001677">
    <property type="protein sequence ID" value="KAF2458753.1"/>
    <property type="molecule type" value="Genomic_DNA"/>
</dbReference>
<dbReference type="AlphaFoldDB" id="A0A6A6P5N9"/>
<reference evidence="1" key="1">
    <citation type="journal article" date="2020" name="Stud. Mycol.">
        <title>101 Dothideomycetes genomes: a test case for predicting lifestyles and emergence of pathogens.</title>
        <authorList>
            <person name="Haridas S."/>
            <person name="Albert R."/>
            <person name="Binder M."/>
            <person name="Bloem J."/>
            <person name="Labutti K."/>
            <person name="Salamov A."/>
            <person name="Andreopoulos B."/>
            <person name="Baker S."/>
            <person name="Barry K."/>
            <person name="Bills G."/>
            <person name="Bluhm B."/>
            <person name="Cannon C."/>
            <person name="Castanera R."/>
            <person name="Culley D."/>
            <person name="Daum C."/>
            <person name="Ezra D."/>
            <person name="Gonzalez J."/>
            <person name="Henrissat B."/>
            <person name="Kuo A."/>
            <person name="Liang C."/>
            <person name="Lipzen A."/>
            <person name="Lutzoni F."/>
            <person name="Magnuson J."/>
            <person name="Mondo S."/>
            <person name="Nolan M."/>
            <person name="Ohm R."/>
            <person name="Pangilinan J."/>
            <person name="Park H.-J."/>
            <person name="Ramirez L."/>
            <person name="Alfaro M."/>
            <person name="Sun H."/>
            <person name="Tritt A."/>
            <person name="Yoshinaga Y."/>
            <person name="Zwiers L.-H."/>
            <person name="Turgeon B."/>
            <person name="Goodwin S."/>
            <person name="Spatafora J."/>
            <person name="Crous P."/>
            <person name="Grigoriev I."/>
        </authorList>
    </citation>
    <scope>NUCLEOTIDE SEQUENCE</scope>
    <source>
        <strain evidence="1">ATCC 16933</strain>
    </source>
</reference>